<dbReference type="Pfam" id="PF00198">
    <property type="entry name" value="2-oxoacid_dh"/>
    <property type="match status" value="1"/>
</dbReference>
<dbReference type="PATRIC" id="fig|1288963.3.peg.2043"/>
<dbReference type="RefSeq" id="WP_010854190.1">
    <property type="nucleotide sequence ID" value="NZ_AQHR01000054.1"/>
</dbReference>
<dbReference type="AlphaFoldDB" id="R7ZTW5"/>
<dbReference type="EMBL" id="AQHR01000054">
    <property type="protein sequence ID" value="EON77522.1"/>
    <property type="molecule type" value="Genomic_DNA"/>
</dbReference>
<dbReference type="STRING" id="1232681.ADIS_2052"/>
<dbReference type="EC" id="2.3.1.12" evidence="8"/>
<dbReference type="InterPro" id="IPR011053">
    <property type="entry name" value="Single_hybrid_motif"/>
</dbReference>
<comment type="cofactor">
    <cofactor evidence="8">
        <name>(R)-lipoate</name>
        <dbReference type="ChEBI" id="CHEBI:83088"/>
    </cofactor>
    <text evidence="8">Binds 2 lipoyl cofactors covalently.</text>
</comment>
<evidence type="ECO:0000313" key="12">
    <source>
        <dbReference type="EMBL" id="EON77522.1"/>
    </source>
</evidence>
<dbReference type="InterPro" id="IPR036625">
    <property type="entry name" value="E3-bd_dom_sf"/>
</dbReference>
<dbReference type="InterPro" id="IPR006257">
    <property type="entry name" value="LAT1"/>
</dbReference>
<accession>R7ZTW5</accession>
<name>R7ZTW5_9BACT</name>
<comment type="similarity">
    <text evidence="1 8">Belongs to the 2-oxoacid dehydrogenase family.</text>
</comment>
<feature type="domain" description="Peripheral subunit-binding (PSBD)" evidence="11">
    <location>
        <begin position="268"/>
        <end position="305"/>
    </location>
</feature>
<keyword evidence="13" id="KW-1185">Reference proteome</keyword>
<dbReference type="Gene3D" id="3.30.559.10">
    <property type="entry name" value="Chloramphenicol acetyltransferase-like domain"/>
    <property type="match status" value="1"/>
</dbReference>
<feature type="domain" description="Lipoyl-binding" evidence="10">
    <location>
        <begin position="132"/>
        <end position="207"/>
    </location>
</feature>
<evidence type="ECO:0000256" key="7">
    <source>
        <dbReference type="ARBA" id="ARBA00048370"/>
    </source>
</evidence>
<dbReference type="PROSITE" id="PS00189">
    <property type="entry name" value="LIPOYL"/>
    <property type="match status" value="2"/>
</dbReference>
<evidence type="ECO:0000256" key="3">
    <source>
        <dbReference type="ARBA" id="ARBA00022679"/>
    </source>
</evidence>
<evidence type="ECO:0000259" key="11">
    <source>
        <dbReference type="PROSITE" id="PS51826"/>
    </source>
</evidence>
<dbReference type="PANTHER" id="PTHR23151:SF90">
    <property type="entry name" value="DIHYDROLIPOYLLYSINE-RESIDUE ACETYLTRANSFERASE COMPONENT OF PYRUVATE DEHYDROGENASE COMPLEX, MITOCHONDRIAL-RELATED"/>
    <property type="match status" value="1"/>
</dbReference>
<dbReference type="OrthoDB" id="9805770at2"/>
<dbReference type="PANTHER" id="PTHR23151">
    <property type="entry name" value="DIHYDROLIPOAMIDE ACETYL/SUCCINYL-TRANSFERASE-RELATED"/>
    <property type="match status" value="1"/>
</dbReference>
<dbReference type="InterPro" id="IPR045257">
    <property type="entry name" value="E2/Pdx1"/>
</dbReference>
<comment type="caution">
    <text evidence="12">The sequence shown here is derived from an EMBL/GenBank/DDBJ whole genome shotgun (WGS) entry which is preliminary data.</text>
</comment>
<dbReference type="SUPFAM" id="SSF52777">
    <property type="entry name" value="CoA-dependent acyltransferases"/>
    <property type="match status" value="1"/>
</dbReference>
<comment type="catalytic activity">
    <reaction evidence="7 8">
        <text>N(6)-[(R)-dihydrolipoyl]-L-lysyl-[protein] + acetyl-CoA = N(6)-[(R)-S(8)-acetyldihydrolipoyl]-L-lysyl-[protein] + CoA</text>
        <dbReference type="Rhea" id="RHEA:17017"/>
        <dbReference type="Rhea" id="RHEA-COMP:10475"/>
        <dbReference type="Rhea" id="RHEA-COMP:10478"/>
        <dbReference type="ChEBI" id="CHEBI:57287"/>
        <dbReference type="ChEBI" id="CHEBI:57288"/>
        <dbReference type="ChEBI" id="CHEBI:83100"/>
        <dbReference type="ChEBI" id="CHEBI:83111"/>
        <dbReference type="EC" id="2.3.1.12"/>
    </reaction>
</comment>
<feature type="region of interest" description="Disordered" evidence="9">
    <location>
        <begin position="220"/>
        <end position="270"/>
    </location>
</feature>
<keyword evidence="5 8" id="KW-0012">Acyltransferase</keyword>
<dbReference type="PROSITE" id="PS51826">
    <property type="entry name" value="PSBD"/>
    <property type="match status" value="1"/>
</dbReference>
<evidence type="ECO:0000313" key="13">
    <source>
        <dbReference type="Proteomes" id="UP000013909"/>
    </source>
</evidence>
<dbReference type="Pfam" id="PF00364">
    <property type="entry name" value="Biotin_lipoyl"/>
    <property type="match status" value="2"/>
</dbReference>
<keyword evidence="3 8" id="KW-0808">Transferase</keyword>
<dbReference type="InterPro" id="IPR023213">
    <property type="entry name" value="CAT-like_dom_sf"/>
</dbReference>
<evidence type="ECO:0000256" key="4">
    <source>
        <dbReference type="ARBA" id="ARBA00022823"/>
    </source>
</evidence>
<dbReference type="Pfam" id="PF02817">
    <property type="entry name" value="E3_binding"/>
    <property type="match status" value="1"/>
</dbReference>
<dbReference type="NCBIfam" id="TIGR01349">
    <property type="entry name" value="PDHac_trf_mito"/>
    <property type="match status" value="1"/>
</dbReference>
<gene>
    <name evidence="12" type="ORF">ADIS_2052</name>
</gene>
<feature type="domain" description="Lipoyl-binding" evidence="10">
    <location>
        <begin position="2"/>
        <end position="77"/>
    </location>
</feature>
<reference evidence="12 13" key="1">
    <citation type="submission" date="2013-02" db="EMBL/GenBank/DDBJ databases">
        <title>A novel strain isolated from Lonar lake, Maharashtra, India.</title>
        <authorList>
            <person name="Singh A."/>
        </authorList>
    </citation>
    <scope>NUCLEOTIDE SEQUENCE [LARGE SCALE GENOMIC DNA]</scope>
    <source>
        <strain evidence="12 13">AK24</strain>
    </source>
</reference>
<proteinExistence type="inferred from homology"/>
<dbReference type="InterPro" id="IPR001078">
    <property type="entry name" value="2-oxoacid_DH_actylTfrase"/>
</dbReference>
<dbReference type="GO" id="GO:0045254">
    <property type="term" value="C:pyruvate dehydrogenase complex"/>
    <property type="evidence" value="ECO:0007669"/>
    <property type="project" value="UniProtKB-UniRule"/>
</dbReference>
<dbReference type="GO" id="GO:0004742">
    <property type="term" value="F:dihydrolipoyllysine-residue acetyltransferase activity"/>
    <property type="evidence" value="ECO:0007669"/>
    <property type="project" value="UniProtKB-UniRule"/>
</dbReference>
<evidence type="ECO:0000256" key="1">
    <source>
        <dbReference type="ARBA" id="ARBA00007317"/>
    </source>
</evidence>
<dbReference type="Gene3D" id="2.40.50.100">
    <property type="match status" value="2"/>
</dbReference>
<dbReference type="CDD" id="cd06849">
    <property type="entry name" value="lipoyl_domain"/>
    <property type="match status" value="2"/>
</dbReference>
<dbReference type="InterPro" id="IPR000089">
    <property type="entry name" value="Biotin_lipoyl"/>
</dbReference>
<protein>
    <recommendedName>
        <fullName evidence="8">Acetyltransferase component of pyruvate dehydrogenase complex</fullName>
        <ecNumber evidence="8">2.3.1.12</ecNumber>
    </recommendedName>
</protein>
<keyword evidence="4 8" id="KW-0450">Lipoyl</keyword>
<evidence type="ECO:0000256" key="6">
    <source>
        <dbReference type="ARBA" id="ARBA00025211"/>
    </source>
</evidence>
<keyword evidence="12" id="KW-0670">Pyruvate</keyword>
<dbReference type="GO" id="GO:0006086">
    <property type="term" value="P:pyruvate decarboxylation to acetyl-CoA"/>
    <property type="evidence" value="ECO:0007669"/>
    <property type="project" value="InterPro"/>
</dbReference>
<dbReference type="Gene3D" id="4.10.320.10">
    <property type="entry name" value="E3-binding domain"/>
    <property type="match status" value="1"/>
</dbReference>
<evidence type="ECO:0000256" key="5">
    <source>
        <dbReference type="ARBA" id="ARBA00023315"/>
    </source>
</evidence>
<dbReference type="InterPro" id="IPR003016">
    <property type="entry name" value="2-oxoA_DH_lipoyl-BS"/>
</dbReference>
<comment type="subunit">
    <text evidence="2">Forms a 24-polypeptide structural core with octahedral symmetry.</text>
</comment>
<evidence type="ECO:0000256" key="2">
    <source>
        <dbReference type="ARBA" id="ARBA00011484"/>
    </source>
</evidence>
<evidence type="ECO:0000256" key="9">
    <source>
        <dbReference type="SAM" id="MobiDB-lite"/>
    </source>
</evidence>
<sequence>MAEIIRMPKMSDTMEEGVIAQWLKKVGDEVKPGDILAEVETDKATMELESYEEGILLHIGVEEKDAVPVNGVIAILGEKGENIDELLKDLAGGKSGSSAPKEPANEEKASSKAETKEKEEPSEKIDVSGISATIIAMPKMSDTMQEGTIAAWLKKVGDTVKSGDILAEVETDKATMELESYEDGTLLYIGVEAGDSIEVDGVIAVIGEKGADFETLLKAHSQKTKQGSSEEKEETAPKSQASPAPSKEEKKESAPATNVPLSENGRVKASPLAKKIAKEKGVDISLVKGSGDHGRIIKKDVENFDPASVKPTQTNEASVGAAIGQESYKEEKVSQMRKVIAKRLAESKFSAPHFYLTMEINMDKAIEARKSMNEVAPVKISFNDMVIKACAVALKQNPKANSSWLGDKIRYNDHVHIGMAVAVEEGLLVPVIRFADSKSLSQISNEAKTLAGKAKNKELQPKDWEGNTFTISNLGMFGIDEFTAIINPPDACILAVGGIKETVVVKNGEMKIGNVMKVTLSCDHRVVDGAVGSAFLITLKNLLEDPVRILI</sequence>
<dbReference type="Proteomes" id="UP000013909">
    <property type="component" value="Unassembled WGS sequence"/>
</dbReference>
<dbReference type="SUPFAM" id="SSF51230">
    <property type="entry name" value="Single hybrid motif"/>
    <property type="match status" value="2"/>
</dbReference>
<dbReference type="PROSITE" id="PS50968">
    <property type="entry name" value="BIOTINYL_LIPOYL"/>
    <property type="match status" value="2"/>
</dbReference>
<dbReference type="InterPro" id="IPR004167">
    <property type="entry name" value="PSBD"/>
</dbReference>
<feature type="region of interest" description="Disordered" evidence="9">
    <location>
        <begin position="90"/>
        <end position="125"/>
    </location>
</feature>
<dbReference type="SUPFAM" id="SSF47005">
    <property type="entry name" value="Peripheral subunit-binding domain of 2-oxo acid dehydrogenase complex"/>
    <property type="match status" value="1"/>
</dbReference>
<comment type="function">
    <text evidence="6">The pyruvate dehydrogenase complex catalyzes the overall conversion of pyruvate to acetyl-CoA and CO(2). It contains multiple copies of three enzymatic components: pyruvate dehydrogenase (E1), dihydrolipoamide acetyltransferase (E2) and lipoamide dehydrogenase (E3).</text>
</comment>
<organism evidence="12 13">
    <name type="scientific">Lunatimonas lonarensis</name>
    <dbReference type="NCBI Taxonomy" id="1232681"/>
    <lineage>
        <taxon>Bacteria</taxon>
        <taxon>Pseudomonadati</taxon>
        <taxon>Bacteroidota</taxon>
        <taxon>Cytophagia</taxon>
        <taxon>Cytophagales</taxon>
        <taxon>Cyclobacteriaceae</taxon>
    </lineage>
</organism>
<feature type="compositionally biased region" description="Basic and acidic residues" evidence="9">
    <location>
        <begin position="103"/>
        <end position="125"/>
    </location>
</feature>
<evidence type="ECO:0000256" key="8">
    <source>
        <dbReference type="RuleBase" id="RU361137"/>
    </source>
</evidence>
<evidence type="ECO:0000259" key="10">
    <source>
        <dbReference type="PROSITE" id="PS50968"/>
    </source>
</evidence>